<protein>
    <submittedName>
        <fullName evidence="1">Unplaced genomic scaffold scaffold_3681, whole genome shotgun sequence</fullName>
    </submittedName>
</protein>
<dbReference type="Proteomes" id="UP000054538">
    <property type="component" value="Unassembled WGS sequence"/>
</dbReference>
<dbReference type="EMBL" id="KN828503">
    <property type="protein sequence ID" value="KIK74872.1"/>
    <property type="molecule type" value="Genomic_DNA"/>
</dbReference>
<name>A0A0D0BTV7_9AGAM</name>
<accession>A0A0D0BTV7</accession>
<dbReference type="InParanoid" id="A0A0D0BTV7"/>
<dbReference type="AlphaFoldDB" id="A0A0D0BTV7"/>
<gene>
    <name evidence="1" type="ORF">PAXRUDRAFT_174435</name>
</gene>
<organism evidence="1 2">
    <name type="scientific">Paxillus rubicundulus Ve08.2h10</name>
    <dbReference type="NCBI Taxonomy" id="930991"/>
    <lineage>
        <taxon>Eukaryota</taxon>
        <taxon>Fungi</taxon>
        <taxon>Dikarya</taxon>
        <taxon>Basidiomycota</taxon>
        <taxon>Agaricomycotina</taxon>
        <taxon>Agaricomycetes</taxon>
        <taxon>Agaricomycetidae</taxon>
        <taxon>Boletales</taxon>
        <taxon>Paxilineae</taxon>
        <taxon>Paxillaceae</taxon>
        <taxon>Paxillus</taxon>
    </lineage>
</organism>
<reference evidence="2" key="2">
    <citation type="submission" date="2015-01" db="EMBL/GenBank/DDBJ databases">
        <title>Evolutionary Origins and Diversification of the Mycorrhizal Mutualists.</title>
        <authorList>
            <consortium name="DOE Joint Genome Institute"/>
            <consortium name="Mycorrhizal Genomics Consortium"/>
            <person name="Kohler A."/>
            <person name="Kuo A."/>
            <person name="Nagy L.G."/>
            <person name="Floudas D."/>
            <person name="Copeland A."/>
            <person name="Barry K.W."/>
            <person name="Cichocki N."/>
            <person name="Veneault-Fourrey C."/>
            <person name="LaButti K."/>
            <person name="Lindquist E.A."/>
            <person name="Lipzen A."/>
            <person name="Lundell T."/>
            <person name="Morin E."/>
            <person name="Murat C."/>
            <person name="Riley R."/>
            <person name="Ohm R."/>
            <person name="Sun H."/>
            <person name="Tunlid A."/>
            <person name="Henrissat B."/>
            <person name="Grigoriev I.V."/>
            <person name="Hibbett D.S."/>
            <person name="Martin F."/>
        </authorList>
    </citation>
    <scope>NUCLEOTIDE SEQUENCE [LARGE SCALE GENOMIC DNA]</scope>
    <source>
        <strain evidence="2">Ve08.2h10</strain>
    </source>
</reference>
<evidence type="ECO:0000313" key="1">
    <source>
        <dbReference type="EMBL" id="KIK74872.1"/>
    </source>
</evidence>
<evidence type="ECO:0000313" key="2">
    <source>
        <dbReference type="Proteomes" id="UP000054538"/>
    </source>
</evidence>
<sequence>MDLDNEPTADPAAWDILIAFANGTINSLPEAEKRLTEHLEKAITHHTGPPVPPSTRQSRCPSLPELERAEAELMQAVDSLSEWKCI</sequence>
<keyword evidence="2" id="KW-1185">Reference proteome</keyword>
<dbReference type="OrthoDB" id="2692098at2759"/>
<proteinExistence type="predicted"/>
<reference evidence="1 2" key="1">
    <citation type="submission" date="2014-04" db="EMBL/GenBank/DDBJ databases">
        <authorList>
            <consortium name="DOE Joint Genome Institute"/>
            <person name="Kuo A."/>
            <person name="Kohler A."/>
            <person name="Jargeat P."/>
            <person name="Nagy L.G."/>
            <person name="Floudas D."/>
            <person name="Copeland A."/>
            <person name="Barry K.W."/>
            <person name="Cichocki N."/>
            <person name="Veneault-Fourrey C."/>
            <person name="LaButti K."/>
            <person name="Lindquist E.A."/>
            <person name="Lipzen A."/>
            <person name="Lundell T."/>
            <person name="Morin E."/>
            <person name="Murat C."/>
            <person name="Sun H."/>
            <person name="Tunlid A."/>
            <person name="Henrissat B."/>
            <person name="Grigoriev I.V."/>
            <person name="Hibbett D.S."/>
            <person name="Martin F."/>
            <person name="Nordberg H.P."/>
            <person name="Cantor M.N."/>
            <person name="Hua S.X."/>
        </authorList>
    </citation>
    <scope>NUCLEOTIDE SEQUENCE [LARGE SCALE GENOMIC DNA]</scope>
    <source>
        <strain evidence="1 2">Ve08.2h10</strain>
    </source>
</reference>
<dbReference type="HOGENOM" id="CLU_2498520_0_0_1"/>